<protein>
    <submittedName>
        <fullName evidence="1">Uncharacterized protein</fullName>
    </submittedName>
</protein>
<dbReference type="AlphaFoldDB" id="F0V285"/>
<evidence type="ECO:0000313" key="2">
    <source>
        <dbReference type="Proteomes" id="UP000008645"/>
    </source>
</evidence>
<dbReference type="Proteomes" id="UP000008645">
    <property type="component" value="Chromosome"/>
</dbReference>
<dbReference type="HOGENOM" id="CLU_053830_0_0_14"/>
<accession>F0V285</accession>
<dbReference type="EMBL" id="FQ790233">
    <property type="protein sequence ID" value="CBZ40766.1"/>
    <property type="molecule type" value="Genomic_DNA"/>
</dbReference>
<dbReference type="RefSeq" id="WP_013609367.1">
    <property type="nucleotide sequence ID" value="NC_015153.1"/>
</dbReference>
<dbReference type="KEGG" id="msk:MSUIS_06730"/>
<reference evidence="1 2" key="1">
    <citation type="journal article" date="2011" name="J. Bacteriol.">
        <title>Complete genome sequence of the hemotrophic Mycoplasma suis strain KI3806.</title>
        <authorList>
            <person name="Oehlerking J."/>
            <person name="Kube M."/>
            <person name="Felder K.M."/>
            <person name="Matter D."/>
            <person name="Wittenbrink M.M."/>
            <person name="Schwarzenbach S."/>
            <person name="Kramer M.M."/>
            <person name="Hoelzle K."/>
            <person name="Hoelzle L.E."/>
        </authorList>
    </citation>
    <scope>NUCLEOTIDE SEQUENCE [LARGE SCALE GENOMIC DNA]</scope>
    <source>
        <strain evidence="2">KI_3806</strain>
    </source>
</reference>
<sequence length="497" mass="57975">MRGKFGILVTSLGSIFGVSVKNHIFSWASSKKPKIHERERTYFKAVADSLKRSDFLQSDLLLTSIRPKANSSLDKHLFGNMQYESEGSNSPLFLVTKDNRVIKIDPSLYGQKSRRLVDGILIDKNNKWFGPRNENVDQITAETIKKVELYKNFFRKMNKPELEMMQNWWDKKTDREMCESLELLETCDNLKNLLKNGYSRKQKEIKDLVKLKLVKIAELNQDTTRIIPELKNVIGREKVINLPEISSHIGYWIGGPIDKWLDDYLQKKADIKDNEEINPFKLLEKFLKGEKVSFTCEKVKSESGQQSKNGTNDDNQKIYSECLSNQLKHFESSELKEQLEIFGKEDQATPKVLEVIKAGKREGVSTVRFSKASEEATGRIYLTNGDNNDWNKQGELKNKTEIIEKFRKNGRNNNLIDIDCKKYWNFFFFEIPGSEAQSCRLIWNDLIFHGSISDKRWCLFEIPEAQKYIREYEIKFLSTFNWYEGNKFWAKCSSYSI</sequence>
<name>F0V285_MYCS3</name>
<dbReference type="OrthoDB" id="401169at2"/>
<gene>
    <name evidence="1" type="ORF">MSUIS_06730</name>
</gene>
<organism evidence="1 2">
    <name type="scientific">Mycoplasma suis (strain KI_3806)</name>
    <dbReference type="NCBI Taxonomy" id="708248"/>
    <lineage>
        <taxon>Bacteria</taxon>
        <taxon>Bacillati</taxon>
        <taxon>Mycoplasmatota</taxon>
        <taxon>Mollicutes</taxon>
        <taxon>Mycoplasmataceae</taxon>
        <taxon>Mycoplasma</taxon>
    </lineage>
</organism>
<proteinExistence type="predicted"/>
<evidence type="ECO:0000313" key="1">
    <source>
        <dbReference type="EMBL" id="CBZ40766.1"/>
    </source>
</evidence>